<sequence>MATRSLPYADNEFDRAAYPDETIPTSGSNRIAMFPAKPNVPRDRYTRTGTQFAERLIEARNTGMPDAEHITTDDVDTGLVRLIEAADAWPASNVSKLAAGGVRSVSTRGGELLVVDMLVNPFAVMSDPMNGRTQASALSRQQRVLVPTEDDSIHRLPVYDLESVSELVDMSNASATDLGFRATRVAPGKDYQDLVSVGLEGVHEPLLLTPHLYRLPDGSSSWQLVADDGNRRLNMALRVLHDTAGLSWPELSAWSSHLWDGVDHRLRHWTADDVNALRRTASLSSYPSGSWYPTSQKEVDVQAFLRGPASRSIKIRSFLRCRALQARVVVGINTGSVSAISVGGRSHVREFVEGVVRRLHIAESAQKPWDDAAQAIRISSGALLAIQDSFEKGLPFLPLTLAEIVAVLNAEIVKWGSVPPDPSAHPLNLAAKTIAMFVCDDHDGTASVKEEMRQYGMSTHHSKIAANRARVAVDRVMPMLGFTDLSRGRDKQVRSAILRAIDSDIWTACDKHPDGSTDPWWKHIDTPAAELGDRSTAEMSTISDSGVANSTSVKIWGPATRALMLKALIAMAASPAVASAGSTASPFTVTLSGLGNTRGNTATDPDHLFPQLARHPRGIEQLVEIVRAAEAETPELPRNLIDPGHEVEGSPDTSGLFTEHFLRGEEFGWTRNSGASNESEEAQTDSTPTEYQRYQSWVERFTGQLEKIAAEGRAVLQEDDVLSAQFREHGLPGGDLKAHVDTITTVVQRGQFIAEG</sequence>
<name>A0ABS3ATN8_9ACTN</name>
<evidence type="ECO:0000313" key="2">
    <source>
        <dbReference type="EMBL" id="MBN4059610.1"/>
    </source>
</evidence>
<gene>
    <name evidence="2" type="ORF">JYT35_00665</name>
</gene>
<proteinExistence type="predicted"/>
<feature type="region of interest" description="Disordered" evidence="1">
    <location>
        <begin position="669"/>
        <end position="690"/>
    </location>
</feature>
<evidence type="ECO:0000256" key="1">
    <source>
        <dbReference type="SAM" id="MobiDB-lite"/>
    </source>
</evidence>
<accession>A0ABS3ATN8</accession>
<comment type="caution">
    <text evidence="2">The sequence shown here is derived from an EMBL/GenBank/DDBJ whole genome shotgun (WGS) entry which is preliminary data.</text>
</comment>
<organism evidence="2 3">
    <name type="scientific">Acidimicrobium ferrooxidans</name>
    <dbReference type="NCBI Taxonomy" id="53635"/>
    <lineage>
        <taxon>Bacteria</taxon>
        <taxon>Bacillati</taxon>
        <taxon>Actinomycetota</taxon>
        <taxon>Acidimicrobiia</taxon>
        <taxon>Acidimicrobiales</taxon>
        <taxon>Acidimicrobiaceae</taxon>
        <taxon>Acidimicrobium</taxon>
    </lineage>
</organism>
<dbReference type="EMBL" id="JAFIUH010000007">
    <property type="protein sequence ID" value="MBN4059610.1"/>
    <property type="molecule type" value="Genomic_DNA"/>
</dbReference>
<reference evidence="2" key="1">
    <citation type="submission" date="2021-02" db="EMBL/GenBank/DDBJ databases">
        <title>Activity-based single-cell genomes from oceanic crustal fluid captures similar information to metagenomic and metatranscriptomic surveys with orders of magnitude less sampling.</title>
        <authorList>
            <person name="D'Angelo T.S."/>
            <person name="Orcutt B.N."/>
        </authorList>
    </citation>
    <scope>NUCLEOTIDE SEQUENCE [LARGE SCALE GENOMIC DNA]</scope>
    <source>
        <strain evidence="2">AH-315-J10</strain>
    </source>
</reference>
<dbReference type="Proteomes" id="UP000724964">
    <property type="component" value="Unassembled WGS sequence"/>
</dbReference>
<evidence type="ECO:0000313" key="3">
    <source>
        <dbReference type="Proteomes" id="UP000724964"/>
    </source>
</evidence>
<keyword evidence="3" id="KW-1185">Reference proteome</keyword>
<protein>
    <submittedName>
        <fullName evidence="2">Uncharacterized protein</fullName>
    </submittedName>
</protein>